<dbReference type="EMBL" id="MU118000">
    <property type="protein sequence ID" value="KAF9649252.1"/>
    <property type="molecule type" value="Genomic_DNA"/>
</dbReference>
<sequence>MPHHFVERTLQLFWDMDYKQLAAFGGAVAVTYTVYWRYTRISLDDVPGPDNPSFLHGHQPFLQDAEAGELENHYLTTYGSIVRWKGPLGEDRLWIADPKAIFRILHSVDLWVKTAAHREIHAVLLDRGLLWAEGDAHRRQRKALTPAFGLSESRALMPRFFLVANKLVDKWKDVVMSEGSGGPHTLDIQLWMGKATLDAIGIGAFDYEFGALDNLDNPLTKSYTDIVYSTFGAPTNGQLLFMNLCRYLPAGVVRYMFETGSDPALQKARQNRVHAHRVARELIDQKRQEMVVEQTEKDILSLLVKANDTQDEESKLRDDEIIAQVRTLMLAGHETVAKTLMFGLWELAKQPEIQRRLREEITEAYEAARTRGGDDLTPGDIDNLPFTNAVIKETLRRHAAAIEIQRVTWEDNVLPLTRPMVGRSGKTYHSLPVPKGTIVYASCWGYNLNPDVWGPDAMAFRPERWLESSSEKTETPLGMYGNLLTFSAGGRSCIGWRFAVAEIQAFLVTLIREFSFSIPEGRNIRIARPGILVPMVIGEEGKGLQLPLTITPVRDL</sequence>
<keyword evidence="2" id="KW-1185">Reference proteome</keyword>
<proteinExistence type="predicted"/>
<comment type="caution">
    <text evidence="1">The sequence shown here is derived from an EMBL/GenBank/DDBJ whole genome shotgun (WGS) entry which is preliminary data.</text>
</comment>
<dbReference type="Proteomes" id="UP000886501">
    <property type="component" value="Unassembled WGS sequence"/>
</dbReference>
<evidence type="ECO:0000313" key="2">
    <source>
        <dbReference type="Proteomes" id="UP000886501"/>
    </source>
</evidence>
<organism evidence="1 2">
    <name type="scientific">Thelephora ganbajun</name>
    <name type="common">Ganba fungus</name>
    <dbReference type="NCBI Taxonomy" id="370292"/>
    <lineage>
        <taxon>Eukaryota</taxon>
        <taxon>Fungi</taxon>
        <taxon>Dikarya</taxon>
        <taxon>Basidiomycota</taxon>
        <taxon>Agaricomycotina</taxon>
        <taxon>Agaricomycetes</taxon>
        <taxon>Thelephorales</taxon>
        <taxon>Thelephoraceae</taxon>
        <taxon>Thelephora</taxon>
    </lineage>
</organism>
<protein>
    <submittedName>
        <fullName evidence="1">Cytochrome P450</fullName>
    </submittedName>
</protein>
<reference evidence="1" key="1">
    <citation type="submission" date="2019-10" db="EMBL/GenBank/DDBJ databases">
        <authorList>
            <consortium name="DOE Joint Genome Institute"/>
            <person name="Kuo A."/>
            <person name="Miyauchi S."/>
            <person name="Kiss E."/>
            <person name="Drula E."/>
            <person name="Kohler A."/>
            <person name="Sanchez-Garcia M."/>
            <person name="Andreopoulos B."/>
            <person name="Barry K.W."/>
            <person name="Bonito G."/>
            <person name="Buee M."/>
            <person name="Carver A."/>
            <person name="Chen C."/>
            <person name="Cichocki N."/>
            <person name="Clum A."/>
            <person name="Culley D."/>
            <person name="Crous P.W."/>
            <person name="Fauchery L."/>
            <person name="Girlanda M."/>
            <person name="Hayes R."/>
            <person name="Keri Z."/>
            <person name="Labutti K."/>
            <person name="Lipzen A."/>
            <person name="Lombard V."/>
            <person name="Magnuson J."/>
            <person name="Maillard F."/>
            <person name="Morin E."/>
            <person name="Murat C."/>
            <person name="Nolan M."/>
            <person name="Ohm R."/>
            <person name="Pangilinan J."/>
            <person name="Pereira M."/>
            <person name="Perotto S."/>
            <person name="Peter M."/>
            <person name="Riley R."/>
            <person name="Sitrit Y."/>
            <person name="Stielow B."/>
            <person name="Szollosi G."/>
            <person name="Zifcakova L."/>
            <person name="Stursova M."/>
            <person name="Spatafora J.W."/>
            <person name="Tedersoo L."/>
            <person name="Vaario L.-M."/>
            <person name="Yamada A."/>
            <person name="Yan M."/>
            <person name="Wang P."/>
            <person name="Xu J."/>
            <person name="Bruns T."/>
            <person name="Baldrian P."/>
            <person name="Vilgalys R."/>
            <person name="Henrissat B."/>
            <person name="Grigoriev I.V."/>
            <person name="Hibbett D."/>
            <person name="Nagy L.G."/>
            <person name="Martin F.M."/>
        </authorList>
    </citation>
    <scope>NUCLEOTIDE SEQUENCE</scope>
    <source>
        <strain evidence="1">P2</strain>
    </source>
</reference>
<evidence type="ECO:0000313" key="1">
    <source>
        <dbReference type="EMBL" id="KAF9649252.1"/>
    </source>
</evidence>
<reference evidence="1" key="2">
    <citation type="journal article" date="2020" name="Nat. Commun.">
        <title>Large-scale genome sequencing of mycorrhizal fungi provides insights into the early evolution of symbiotic traits.</title>
        <authorList>
            <person name="Miyauchi S."/>
            <person name="Kiss E."/>
            <person name="Kuo A."/>
            <person name="Drula E."/>
            <person name="Kohler A."/>
            <person name="Sanchez-Garcia M."/>
            <person name="Morin E."/>
            <person name="Andreopoulos B."/>
            <person name="Barry K.W."/>
            <person name="Bonito G."/>
            <person name="Buee M."/>
            <person name="Carver A."/>
            <person name="Chen C."/>
            <person name="Cichocki N."/>
            <person name="Clum A."/>
            <person name="Culley D."/>
            <person name="Crous P.W."/>
            <person name="Fauchery L."/>
            <person name="Girlanda M."/>
            <person name="Hayes R.D."/>
            <person name="Keri Z."/>
            <person name="LaButti K."/>
            <person name="Lipzen A."/>
            <person name="Lombard V."/>
            <person name="Magnuson J."/>
            <person name="Maillard F."/>
            <person name="Murat C."/>
            <person name="Nolan M."/>
            <person name="Ohm R.A."/>
            <person name="Pangilinan J."/>
            <person name="Pereira M.F."/>
            <person name="Perotto S."/>
            <person name="Peter M."/>
            <person name="Pfister S."/>
            <person name="Riley R."/>
            <person name="Sitrit Y."/>
            <person name="Stielow J.B."/>
            <person name="Szollosi G."/>
            <person name="Zifcakova L."/>
            <person name="Stursova M."/>
            <person name="Spatafora J.W."/>
            <person name="Tedersoo L."/>
            <person name="Vaario L.M."/>
            <person name="Yamada A."/>
            <person name="Yan M."/>
            <person name="Wang P."/>
            <person name="Xu J."/>
            <person name="Bruns T."/>
            <person name="Baldrian P."/>
            <person name="Vilgalys R."/>
            <person name="Dunand C."/>
            <person name="Henrissat B."/>
            <person name="Grigoriev I.V."/>
            <person name="Hibbett D."/>
            <person name="Nagy L.G."/>
            <person name="Martin F.M."/>
        </authorList>
    </citation>
    <scope>NUCLEOTIDE SEQUENCE</scope>
    <source>
        <strain evidence="1">P2</strain>
    </source>
</reference>
<gene>
    <name evidence="1" type="ORF">BDM02DRAFT_3167016</name>
</gene>
<name>A0ACB6ZI73_THEGA</name>
<accession>A0ACB6ZI73</accession>